<dbReference type="InterPro" id="IPR008407">
    <property type="entry name" value="Brnchd-chn_aa_trnsp_AzlD"/>
</dbReference>
<gene>
    <name evidence="2" type="ORF">HGA03_09245</name>
</gene>
<feature type="transmembrane region" description="Helical" evidence="1">
    <location>
        <begin position="6"/>
        <end position="23"/>
    </location>
</feature>
<comment type="caution">
    <text evidence="2">The sequence shown here is derived from an EMBL/GenBank/DDBJ whole genome shotgun (WGS) entry which is preliminary data.</text>
</comment>
<keyword evidence="1" id="KW-0472">Membrane</keyword>
<dbReference type="Proteomes" id="UP000581206">
    <property type="component" value="Unassembled WGS sequence"/>
</dbReference>
<protein>
    <submittedName>
        <fullName evidence="2">AzlD domain-containing protein</fullName>
    </submittedName>
</protein>
<keyword evidence="3" id="KW-1185">Reference proteome</keyword>
<dbReference type="Pfam" id="PF05437">
    <property type="entry name" value="AzlD"/>
    <property type="match status" value="1"/>
</dbReference>
<keyword evidence="1" id="KW-1133">Transmembrane helix</keyword>
<feature type="transmembrane region" description="Helical" evidence="1">
    <location>
        <begin position="73"/>
        <end position="103"/>
    </location>
</feature>
<evidence type="ECO:0000313" key="2">
    <source>
        <dbReference type="EMBL" id="NKY22847.1"/>
    </source>
</evidence>
<reference evidence="2 3" key="1">
    <citation type="submission" date="2020-04" db="EMBL/GenBank/DDBJ databases">
        <title>MicrobeNet Type strains.</title>
        <authorList>
            <person name="Nicholson A.C."/>
        </authorList>
    </citation>
    <scope>NUCLEOTIDE SEQUENCE [LARGE SCALE GENOMIC DNA]</scope>
    <source>
        <strain evidence="2 3">ATCC BAA-788</strain>
    </source>
</reference>
<dbReference type="RefSeq" id="WP_168629939.1">
    <property type="nucleotide sequence ID" value="NZ_BONL01000007.1"/>
</dbReference>
<evidence type="ECO:0000256" key="1">
    <source>
        <dbReference type="SAM" id="Phobius"/>
    </source>
</evidence>
<proteinExistence type="predicted"/>
<sequence length="110" mass="11137">MTTLDRATAWIAVLASSAVVYATKLAGHLVPRRLLDNPRVTRTAALVTVALLAALVAVQSATGDGAVQLDARLAALVVAAIALVLRAPFIVVVVAAAASAAVLRAVGWMG</sequence>
<evidence type="ECO:0000313" key="3">
    <source>
        <dbReference type="Proteomes" id="UP000581206"/>
    </source>
</evidence>
<keyword evidence="1" id="KW-0812">Transmembrane</keyword>
<accession>A0A7X6KV63</accession>
<name>A0A7X6KV63_9CELL</name>
<feature type="transmembrane region" description="Helical" evidence="1">
    <location>
        <begin position="44"/>
        <end position="61"/>
    </location>
</feature>
<dbReference type="AlphaFoldDB" id="A0A7X6KV63"/>
<organism evidence="2 3">
    <name type="scientific">Cellulomonas denverensis</name>
    <dbReference type="NCBI Taxonomy" id="264297"/>
    <lineage>
        <taxon>Bacteria</taxon>
        <taxon>Bacillati</taxon>
        <taxon>Actinomycetota</taxon>
        <taxon>Actinomycetes</taxon>
        <taxon>Micrococcales</taxon>
        <taxon>Cellulomonadaceae</taxon>
        <taxon>Cellulomonas</taxon>
    </lineage>
</organism>
<dbReference type="EMBL" id="JAAXOX010000003">
    <property type="protein sequence ID" value="NKY22847.1"/>
    <property type="molecule type" value="Genomic_DNA"/>
</dbReference>